<evidence type="ECO:0000256" key="1">
    <source>
        <dbReference type="SAM" id="MobiDB-lite"/>
    </source>
</evidence>
<gene>
    <name evidence="2" type="ORF">CK203_014404</name>
</gene>
<dbReference type="EMBL" id="QGNW01000016">
    <property type="protein sequence ID" value="RVX16366.1"/>
    <property type="molecule type" value="Genomic_DNA"/>
</dbReference>
<comment type="caution">
    <text evidence="2">The sequence shown here is derived from an EMBL/GenBank/DDBJ whole genome shotgun (WGS) entry which is preliminary data.</text>
</comment>
<dbReference type="Proteomes" id="UP000288805">
    <property type="component" value="Unassembled WGS sequence"/>
</dbReference>
<protein>
    <submittedName>
        <fullName evidence="2">Uncharacterized protein</fullName>
    </submittedName>
</protein>
<name>A0A438K587_VITVI</name>
<reference evidence="2 3" key="1">
    <citation type="journal article" date="2018" name="PLoS Genet.">
        <title>Population sequencing reveals clonal diversity and ancestral inbreeding in the grapevine cultivar Chardonnay.</title>
        <authorList>
            <person name="Roach M.J."/>
            <person name="Johnson D.L."/>
            <person name="Bohlmann J."/>
            <person name="van Vuuren H.J."/>
            <person name="Jones S.J."/>
            <person name="Pretorius I.S."/>
            <person name="Schmidt S.A."/>
            <person name="Borneman A.R."/>
        </authorList>
    </citation>
    <scope>NUCLEOTIDE SEQUENCE [LARGE SCALE GENOMIC DNA]</scope>
    <source>
        <strain evidence="3">cv. Chardonnay</strain>
        <tissue evidence="2">Leaf</tissue>
    </source>
</reference>
<evidence type="ECO:0000313" key="3">
    <source>
        <dbReference type="Proteomes" id="UP000288805"/>
    </source>
</evidence>
<dbReference type="AlphaFoldDB" id="A0A438K587"/>
<accession>A0A438K587</accession>
<feature type="region of interest" description="Disordered" evidence="1">
    <location>
        <begin position="107"/>
        <end position="171"/>
    </location>
</feature>
<proteinExistence type="predicted"/>
<feature type="compositionally biased region" description="Acidic residues" evidence="1">
    <location>
        <begin position="155"/>
        <end position="171"/>
    </location>
</feature>
<evidence type="ECO:0000313" key="2">
    <source>
        <dbReference type="EMBL" id="RVX16366.1"/>
    </source>
</evidence>
<organism evidence="2 3">
    <name type="scientific">Vitis vinifera</name>
    <name type="common">Grape</name>
    <dbReference type="NCBI Taxonomy" id="29760"/>
    <lineage>
        <taxon>Eukaryota</taxon>
        <taxon>Viridiplantae</taxon>
        <taxon>Streptophyta</taxon>
        <taxon>Embryophyta</taxon>
        <taxon>Tracheophyta</taxon>
        <taxon>Spermatophyta</taxon>
        <taxon>Magnoliopsida</taxon>
        <taxon>eudicotyledons</taxon>
        <taxon>Gunneridae</taxon>
        <taxon>Pentapetalae</taxon>
        <taxon>rosids</taxon>
        <taxon>Vitales</taxon>
        <taxon>Vitaceae</taxon>
        <taxon>Viteae</taxon>
        <taxon>Vitis</taxon>
    </lineage>
</organism>
<sequence>MQDGLQNLATFTCNRYLNPQLRYEYKFSNVDEIKRAKYTRKQNVDPILVEEIDFDDEWIIEKEAPLLLFDASWLEDEELFNVDVTRIASSKGKEIQAPSVNIVSSHSYKRKHDEFASKDGGKDKKKDMNSTPINEDKELDEMGGFDGGNFPTIDTLDEDEDDDDIGEEDLS</sequence>
<feature type="compositionally biased region" description="Basic and acidic residues" evidence="1">
    <location>
        <begin position="111"/>
        <end position="128"/>
    </location>
</feature>